<sequence>MQTNFTPDQLKDPAIARSNEVLRTCVHCGFCTATCPTYQVLGDELDSPRGRIYLIKDMLENERKPDAKTVKHIDRCLSCLACMSTCPSGVHYMHLVDHAREYIEQHYDRPWSDRALRWILARILPYPNRFRVALLGAKIGRPFARFMPDARLRAMLEMAPKTIPPVSRNDDPQTFPAEGKKMRVALMTGCAQKALNTDINDATIRLLTRLGAEVVVAEGAGCCGALTHHMGKTDESHATAAKNIRAWDREMKGEGLDAIVINTSGCGTTVKDYGHMFKGHALAEEAAAVAGIAKDVSEVLMDLLDADTVTLSPNMARMGLAGTDKITPEPAEAGPLKVAYHAACSLQHGQQIKTYPKDLLKRAGFTVLEPKDPHLCCGSAGTYNLMQPEISQQLKTRKVATLEARNPDIIAAGNIGCMMQIGSGTDVPIVHTVELLDWATGGPKPPALTASVNDGERQMDIPVLR</sequence>
<evidence type="ECO:0000256" key="4">
    <source>
        <dbReference type="ARBA" id="ARBA00023004"/>
    </source>
</evidence>
<dbReference type="GO" id="GO:0046872">
    <property type="term" value="F:metal ion binding"/>
    <property type="evidence" value="ECO:0007669"/>
    <property type="project" value="UniProtKB-UniRule"/>
</dbReference>
<dbReference type="Gene3D" id="1.10.1060.10">
    <property type="entry name" value="Alpha-helical ferredoxin"/>
    <property type="match status" value="1"/>
</dbReference>
<dbReference type="RefSeq" id="WP_107847035.1">
    <property type="nucleotide sequence ID" value="NZ_QBKS01000002.1"/>
</dbReference>
<organism evidence="9 10">
    <name type="scientific">Litoreibacter ponti</name>
    <dbReference type="NCBI Taxonomy" id="1510457"/>
    <lineage>
        <taxon>Bacteria</taxon>
        <taxon>Pseudomonadati</taxon>
        <taxon>Pseudomonadota</taxon>
        <taxon>Alphaproteobacteria</taxon>
        <taxon>Rhodobacterales</taxon>
        <taxon>Roseobacteraceae</taxon>
        <taxon>Litoreibacter</taxon>
    </lineage>
</organism>
<accession>A0A2T6BF86</accession>
<dbReference type="PROSITE" id="PS00198">
    <property type="entry name" value="4FE4S_FER_1"/>
    <property type="match status" value="1"/>
</dbReference>
<dbReference type="PIRSF" id="PIRSF000139">
    <property type="entry name" value="Glc_ox_4Fe-4S"/>
    <property type="match status" value="1"/>
</dbReference>
<dbReference type="OrthoDB" id="9765258at2"/>
<comment type="cofactor">
    <cofactor evidence="6">
        <name>[4Fe-4S] cluster</name>
        <dbReference type="ChEBI" id="CHEBI:49883"/>
    </cofactor>
    <text evidence="6">Binds 2 [4Fe-4S] clusters.</text>
</comment>
<feature type="domain" description="4Fe-4S ferredoxin-type" evidence="8">
    <location>
        <begin position="67"/>
        <end position="96"/>
    </location>
</feature>
<dbReference type="AlphaFoldDB" id="A0A2T6BF86"/>
<comment type="function">
    <text evidence="6">Component of a complex that catalyzes the oxidation of glycolate to glyoxylate.</text>
</comment>
<dbReference type="Proteomes" id="UP000243978">
    <property type="component" value="Unassembled WGS sequence"/>
</dbReference>
<name>A0A2T6BF86_9RHOB</name>
<evidence type="ECO:0000313" key="10">
    <source>
        <dbReference type="Proteomes" id="UP000243978"/>
    </source>
</evidence>
<keyword evidence="5 6" id="KW-0411">Iron-sulfur</keyword>
<reference evidence="9 10" key="1">
    <citation type="submission" date="2018-04" db="EMBL/GenBank/DDBJ databases">
        <title>Genomic Encyclopedia of Archaeal and Bacterial Type Strains, Phase II (KMG-II): from individual species to whole genera.</title>
        <authorList>
            <person name="Goeker M."/>
        </authorList>
    </citation>
    <scope>NUCLEOTIDE SEQUENCE [LARGE SCALE GENOMIC DNA]</scope>
    <source>
        <strain evidence="9 10">DSM 100977</strain>
    </source>
</reference>
<dbReference type="EMBL" id="QBKS01000002">
    <property type="protein sequence ID" value="PTX54732.1"/>
    <property type="molecule type" value="Genomic_DNA"/>
</dbReference>
<dbReference type="NCBIfam" id="NF008434">
    <property type="entry name" value="PRK11274.1"/>
    <property type="match status" value="1"/>
</dbReference>
<dbReference type="PANTHER" id="PTHR32479">
    <property type="entry name" value="GLYCOLATE OXIDASE IRON-SULFUR SUBUNIT"/>
    <property type="match status" value="1"/>
</dbReference>
<dbReference type="GO" id="GO:0051539">
    <property type="term" value="F:4 iron, 4 sulfur cluster binding"/>
    <property type="evidence" value="ECO:0007669"/>
    <property type="project" value="UniProtKB-UniRule"/>
</dbReference>
<keyword evidence="2 6" id="KW-0479">Metal-binding</keyword>
<dbReference type="PANTHER" id="PTHR32479:SF17">
    <property type="entry name" value="GLYCOLATE OXIDASE IRON-SULFUR SUBUNIT"/>
    <property type="match status" value="1"/>
</dbReference>
<dbReference type="InterPro" id="IPR004017">
    <property type="entry name" value="Cys_rich_dom"/>
</dbReference>
<evidence type="ECO:0000256" key="6">
    <source>
        <dbReference type="PIRNR" id="PIRNR000139"/>
    </source>
</evidence>
<evidence type="ECO:0000256" key="3">
    <source>
        <dbReference type="ARBA" id="ARBA00022737"/>
    </source>
</evidence>
<dbReference type="EC" id="1.1.99.14" evidence="6"/>
<evidence type="ECO:0000313" key="9">
    <source>
        <dbReference type="EMBL" id="PTX54732.1"/>
    </source>
</evidence>
<keyword evidence="6" id="KW-0813">Transport</keyword>
<comment type="catalytic activity">
    <reaction evidence="6">
        <text>glycolate + A = glyoxylate + AH2</text>
        <dbReference type="Rhea" id="RHEA:21264"/>
        <dbReference type="ChEBI" id="CHEBI:13193"/>
        <dbReference type="ChEBI" id="CHEBI:17499"/>
        <dbReference type="ChEBI" id="CHEBI:29805"/>
        <dbReference type="ChEBI" id="CHEBI:36655"/>
        <dbReference type="EC" id="1.1.99.14"/>
    </reaction>
</comment>
<keyword evidence="3" id="KW-0677">Repeat</keyword>
<feature type="region of interest" description="Disordered" evidence="7">
    <location>
        <begin position="444"/>
        <end position="465"/>
    </location>
</feature>
<dbReference type="Pfam" id="PF13183">
    <property type="entry name" value="Fer4_8"/>
    <property type="match status" value="1"/>
</dbReference>
<keyword evidence="6" id="KW-0249">Electron transport</keyword>
<comment type="catalytic activity">
    <reaction evidence="6">
        <text>(R)-lactate + A = pyruvate + AH2</text>
        <dbReference type="Rhea" id="RHEA:15089"/>
        <dbReference type="ChEBI" id="CHEBI:13193"/>
        <dbReference type="ChEBI" id="CHEBI:15361"/>
        <dbReference type="ChEBI" id="CHEBI:16004"/>
        <dbReference type="ChEBI" id="CHEBI:17499"/>
    </reaction>
</comment>
<dbReference type="InterPro" id="IPR012257">
    <property type="entry name" value="Glc_ox_4Fe-4S"/>
</dbReference>
<keyword evidence="10" id="KW-1185">Reference proteome</keyword>
<protein>
    <recommendedName>
        <fullName evidence="6">Glycolate oxidase iron-sulfur subunit</fullName>
        <ecNumber evidence="6">1.1.99.14</ecNumber>
    </recommendedName>
</protein>
<evidence type="ECO:0000256" key="1">
    <source>
        <dbReference type="ARBA" id="ARBA00022485"/>
    </source>
</evidence>
<keyword evidence="1 6" id="KW-0004">4Fe-4S</keyword>
<evidence type="ECO:0000259" key="8">
    <source>
        <dbReference type="PROSITE" id="PS51379"/>
    </source>
</evidence>
<gene>
    <name evidence="9" type="ORF">C8N43_3552</name>
</gene>
<dbReference type="SUPFAM" id="SSF54862">
    <property type="entry name" value="4Fe-4S ferredoxins"/>
    <property type="match status" value="1"/>
</dbReference>
<evidence type="ECO:0000256" key="2">
    <source>
        <dbReference type="ARBA" id="ARBA00022723"/>
    </source>
</evidence>
<proteinExistence type="predicted"/>
<dbReference type="InterPro" id="IPR017896">
    <property type="entry name" value="4Fe4S_Fe-S-bd"/>
</dbReference>
<dbReference type="GO" id="GO:0019154">
    <property type="term" value="F:glycolate dehydrogenase activity"/>
    <property type="evidence" value="ECO:0007669"/>
    <property type="project" value="UniProtKB-EC"/>
</dbReference>
<evidence type="ECO:0000256" key="5">
    <source>
        <dbReference type="ARBA" id="ARBA00023014"/>
    </source>
</evidence>
<dbReference type="InterPro" id="IPR017900">
    <property type="entry name" value="4Fe4S_Fe_S_CS"/>
</dbReference>
<keyword evidence="4 6" id="KW-0408">Iron</keyword>
<feature type="domain" description="4Fe-4S ferredoxin-type" evidence="8">
    <location>
        <begin position="14"/>
        <end position="46"/>
    </location>
</feature>
<dbReference type="FunFam" id="1.10.1060.10:FF:000012">
    <property type="entry name" value="Glycolate oxidase iron-sulfur subunit"/>
    <property type="match status" value="1"/>
</dbReference>
<dbReference type="PROSITE" id="PS51379">
    <property type="entry name" value="4FE4S_FER_2"/>
    <property type="match status" value="2"/>
</dbReference>
<dbReference type="InterPro" id="IPR009051">
    <property type="entry name" value="Helical_ferredxn"/>
</dbReference>
<comment type="caution">
    <text evidence="9">The sequence shown here is derived from an EMBL/GenBank/DDBJ whole genome shotgun (WGS) entry which is preliminary data.</text>
</comment>
<evidence type="ECO:0000256" key="7">
    <source>
        <dbReference type="SAM" id="MobiDB-lite"/>
    </source>
</evidence>
<dbReference type="Pfam" id="PF02754">
    <property type="entry name" value="CCG"/>
    <property type="match status" value="2"/>
</dbReference>